<sequence>MPADPRLQHALERLAFSPVLLVCMDFDGTMAPLTDRAEDARALPAAGAALAGLNDLPQTRTALVSGRALASLRNVAGPDERTLLVASHGAETWLGPDARPLELDEQQRGLLTVVTETISRVVEEHPGTGLERKPAGVVLHTRRAAPDVAGTATVAALRALEAIDGVHVMRGKMVVEASVVTASKGDGLATLRDVTGATGVLFAGDDVTDETAFTALTPGDVGVKVGDGRTCADYRVPDPEDVADLLGEVLRLRREALEMPLLDRDGLGPSMDE</sequence>
<dbReference type="Pfam" id="PF02358">
    <property type="entry name" value="Trehalose_PPase"/>
    <property type="match status" value="1"/>
</dbReference>
<dbReference type="InterPro" id="IPR036412">
    <property type="entry name" value="HAD-like_sf"/>
</dbReference>
<evidence type="ECO:0000256" key="1">
    <source>
        <dbReference type="ARBA" id="ARBA00022801"/>
    </source>
</evidence>
<dbReference type="Proteomes" id="UP000187085">
    <property type="component" value="Unassembled WGS sequence"/>
</dbReference>
<comment type="caution">
    <text evidence="4">The sequence shown here is derived from an EMBL/GenBank/DDBJ whole genome shotgun (WGS) entry which is preliminary data.</text>
</comment>
<comment type="catalytic activity">
    <reaction evidence="3">
        <text>alpha,alpha-trehalose 6-phosphate + H2O = alpha,alpha-trehalose + phosphate</text>
        <dbReference type="Rhea" id="RHEA:23420"/>
        <dbReference type="ChEBI" id="CHEBI:15377"/>
        <dbReference type="ChEBI" id="CHEBI:16551"/>
        <dbReference type="ChEBI" id="CHEBI:43474"/>
        <dbReference type="ChEBI" id="CHEBI:58429"/>
        <dbReference type="EC" id="3.1.3.12"/>
    </reaction>
</comment>
<keyword evidence="3" id="KW-0479">Metal-binding</keyword>
<proteinExistence type="inferred from homology"/>
<comment type="similarity">
    <text evidence="3">Belongs to the trehalose phosphatase family.</text>
</comment>
<dbReference type="Gene3D" id="3.30.70.1020">
    <property type="entry name" value="Trehalose-6-phosphate phosphatase related protein, domain 2"/>
    <property type="match status" value="1"/>
</dbReference>
<dbReference type="GO" id="GO:0005992">
    <property type="term" value="P:trehalose biosynthetic process"/>
    <property type="evidence" value="ECO:0007669"/>
    <property type="project" value="UniProtKB-UniPathway"/>
</dbReference>
<dbReference type="InterPro" id="IPR003337">
    <property type="entry name" value="Trehalose_PPase"/>
</dbReference>
<comment type="pathway">
    <text evidence="3">Glycan biosynthesis; trehalose biosynthesis.</text>
</comment>
<dbReference type="STRING" id="554083.BKD30_08055"/>
<dbReference type="SUPFAM" id="SSF56784">
    <property type="entry name" value="HAD-like"/>
    <property type="match status" value="1"/>
</dbReference>
<dbReference type="InterPro" id="IPR044651">
    <property type="entry name" value="OTSB-like"/>
</dbReference>
<gene>
    <name evidence="4" type="ORF">BKD30_08055</name>
</gene>
<keyword evidence="5" id="KW-1185">Reference proteome</keyword>
<dbReference type="OrthoDB" id="9816160at2"/>
<comment type="cofactor">
    <cofactor evidence="3">
        <name>Mg(2+)</name>
        <dbReference type="ChEBI" id="CHEBI:18420"/>
    </cofactor>
</comment>
<dbReference type="NCBIfam" id="TIGR00685">
    <property type="entry name" value="T6PP"/>
    <property type="match status" value="1"/>
</dbReference>
<evidence type="ECO:0000313" key="5">
    <source>
        <dbReference type="Proteomes" id="UP000187085"/>
    </source>
</evidence>
<organism evidence="4 5">
    <name type="scientific">Tersicoccus phoenicis</name>
    <dbReference type="NCBI Taxonomy" id="554083"/>
    <lineage>
        <taxon>Bacteria</taxon>
        <taxon>Bacillati</taxon>
        <taxon>Actinomycetota</taxon>
        <taxon>Actinomycetes</taxon>
        <taxon>Micrococcales</taxon>
        <taxon>Micrococcaceae</taxon>
        <taxon>Tersicoccus</taxon>
    </lineage>
</organism>
<keyword evidence="3" id="KW-0460">Magnesium</keyword>
<dbReference type="EMBL" id="MRDE01000053">
    <property type="protein sequence ID" value="OMH24524.1"/>
    <property type="molecule type" value="Genomic_DNA"/>
</dbReference>
<keyword evidence="1 3" id="KW-0378">Hydrolase</keyword>
<evidence type="ECO:0000313" key="4">
    <source>
        <dbReference type="EMBL" id="OMH24524.1"/>
    </source>
</evidence>
<dbReference type="GO" id="GO:0046872">
    <property type="term" value="F:metal ion binding"/>
    <property type="evidence" value="ECO:0007669"/>
    <property type="project" value="UniProtKB-KW"/>
</dbReference>
<dbReference type="EC" id="3.1.3.12" evidence="3"/>
<dbReference type="UniPathway" id="UPA00299"/>
<comment type="function">
    <text evidence="2 3">Removes the phosphate from trehalose 6-phosphate to produce free trehalose.</text>
</comment>
<evidence type="ECO:0000256" key="2">
    <source>
        <dbReference type="ARBA" id="ARBA00024179"/>
    </source>
</evidence>
<dbReference type="AlphaFoldDB" id="A0A1R1LAF3"/>
<dbReference type="PANTHER" id="PTHR43768">
    <property type="entry name" value="TREHALOSE 6-PHOSPHATE PHOSPHATASE"/>
    <property type="match status" value="1"/>
</dbReference>
<name>A0A1R1LAF3_9MICC</name>
<dbReference type="Gene3D" id="3.40.50.1000">
    <property type="entry name" value="HAD superfamily/HAD-like"/>
    <property type="match status" value="1"/>
</dbReference>
<dbReference type="RefSeq" id="WP_076703854.1">
    <property type="nucleotide sequence ID" value="NZ_MRDE01000053.1"/>
</dbReference>
<protein>
    <recommendedName>
        <fullName evidence="3">Trehalose 6-phosphate phosphatase</fullName>
        <ecNumber evidence="3">3.1.3.12</ecNumber>
    </recommendedName>
</protein>
<evidence type="ECO:0000256" key="3">
    <source>
        <dbReference type="RuleBase" id="RU361117"/>
    </source>
</evidence>
<accession>A0A1R1LAF3</accession>
<reference evidence="4 5" key="1">
    <citation type="submission" date="2016-12" db="EMBL/GenBank/DDBJ databases">
        <title>Draft genome of Tersicoccus phoenicis 1P05MA.</title>
        <authorList>
            <person name="Nakajima Y."/>
            <person name="Yoshizawa S."/>
            <person name="Nakamura K."/>
            <person name="Ogura Y."/>
            <person name="Hayashi T."/>
            <person name="Kogure K."/>
        </authorList>
    </citation>
    <scope>NUCLEOTIDE SEQUENCE [LARGE SCALE GENOMIC DNA]</scope>
    <source>
        <strain evidence="4 5">1p05MA</strain>
    </source>
</reference>
<dbReference type="PANTHER" id="PTHR43768:SF3">
    <property type="entry name" value="TREHALOSE 6-PHOSPHATE PHOSPHATASE"/>
    <property type="match status" value="1"/>
</dbReference>
<dbReference type="GO" id="GO:0004805">
    <property type="term" value="F:trehalose-phosphatase activity"/>
    <property type="evidence" value="ECO:0007669"/>
    <property type="project" value="UniProtKB-EC"/>
</dbReference>
<dbReference type="InterPro" id="IPR023214">
    <property type="entry name" value="HAD_sf"/>
</dbReference>